<sequence length="93" mass="10089">MSSSEKFISGLKPLFVPALFIQMSTEPSSSIAKFTSFFTSSGLQTSQDVPTTLACDKAFFSFFLATDKPSCMFSSSSLMVCRTDSGLREVITT</sequence>
<accession>A0A0A9B5L7</accession>
<dbReference type="EMBL" id="GBRH01239279">
    <property type="protein sequence ID" value="JAD58616.1"/>
    <property type="molecule type" value="Transcribed_RNA"/>
</dbReference>
<organism evidence="1">
    <name type="scientific">Arundo donax</name>
    <name type="common">Giant reed</name>
    <name type="synonym">Donax arundinaceus</name>
    <dbReference type="NCBI Taxonomy" id="35708"/>
    <lineage>
        <taxon>Eukaryota</taxon>
        <taxon>Viridiplantae</taxon>
        <taxon>Streptophyta</taxon>
        <taxon>Embryophyta</taxon>
        <taxon>Tracheophyta</taxon>
        <taxon>Spermatophyta</taxon>
        <taxon>Magnoliopsida</taxon>
        <taxon>Liliopsida</taxon>
        <taxon>Poales</taxon>
        <taxon>Poaceae</taxon>
        <taxon>PACMAD clade</taxon>
        <taxon>Arundinoideae</taxon>
        <taxon>Arundineae</taxon>
        <taxon>Arundo</taxon>
    </lineage>
</organism>
<proteinExistence type="predicted"/>
<reference evidence="1" key="1">
    <citation type="submission" date="2014-09" db="EMBL/GenBank/DDBJ databases">
        <authorList>
            <person name="Magalhaes I.L.F."/>
            <person name="Oliveira U."/>
            <person name="Santos F.R."/>
            <person name="Vidigal T.H.D.A."/>
            <person name="Brescovit A.D."/>
            <person name="Santos A.J."/>
        </authorList>
    </citation>
    <scope>NUCLEOTIDE SEQUENCE</scope>
    <source>
        <tissue evidence="1">Shoot tissue taken approximately 20 cm above the soil surface</tissue>
    </source>
</reference>
<reference evidence="1" key="2">
    <citation type="journal article" date="2015" name="Data Brief">
        <title>Shoot transcriptome of the giant reed, Arundo donax.</title>
        <authorList>
            <person name="Barrero R.A."/>
            <person name="Guerrero F.D."/>
            <person name="Moolhuijzen P."/>
            <person name="Goolsby J.A."/>
            <person name="Tidwell J."/>
            <person name="Bellgard S.E."/>
            <person name="Bellgard M.I."/>
        </authorList>
    </citation>
    <scope>NUCLEOTIDE SEQUENCE</scope>
    <source>
        <tissue evidence="1">Shoot tissue taken approximately 20 cm above the soil surface</tissue>
    </source>
</reference>
<name>A0A0A9B5L7_ARUDO</name>
<protein>
    <submittedName>
        <fullName evidence="1">NYC1</fullName>
    </submittedName>
</protein>
<evidence type="ECO:0000313" key="1">
    <source>
        <dbReference type="EMBL" id="JAD58616.1"/>
    </source>
</evidence>
<dbReference type="AlphaFoldDB" id="A0A0A9B5L7"/>